<reference evidence="1 2" key="1">
    <citation type="submission" date="2019-03" db="EMBL/GenBank/DDBJ databases">
        <title>Comparative insights into the high quality Complete genome sequence of highly metal resistant Cupriavidus metallidurans strain BS1 isolated from a gold-copper mine.</title>
        <authorList>
            <person name="Mazhar H.S."/>
            <person name="Rensing C."/>
        </authorList>
    </citation>
    <scope>NUCLEOTIDE SEQUENCE [LARGE SCALE GENOMIC DNA]</scope>
    <source>
        <strain evidence="1 2">BS1</strain>
    </source>
</reference>
<dbReference type="AlphaFoldDB" id="A0A482ILU7"/>
<dbReference type="Proteomes" id="UP000253772">
    <property type="component" value="Chromosome c1"/>
</dbReference>
<dbReference type="EMBL" id="CP037900">
    <property type="protein sequence ID" value="QBP09718.1"/>
    <property type="molecule type" value="Genomic_DNA"/>
</dbReference>
<dbReference type="RefSeq" id="WP_017515289.1">
    <property type="nucleotide sequence ID" value="NZ_CP037900.1"/>
</dbReference>
<sequence length="415" mass="45590">MALFEISNDTLTPISEATFAKLGLLERANIQRALRSHINTVTPGIETMVLAEEFGDWEGANRRIDLLCLDENARLVVVEIKRDSGAHMELQAIRYAAMISTMRFDQAVEAHRKYLRAIGSDEDAEQAIREFLGQEVGPVALSDTVRIVLASATFPQELTTAVLWLNEQGLDIRCVQMRPHVFDGRILLDVNQVIPLPEAEQYQVAVREKSVEQDIVRASSRDTTRYDLYIGDASYLKLPKGRLIYEMVAAAIRRGMPVQSIKDAILGKPNLCFAADGLLSQADLKAVIGKNADRYFTSDADLFRIDGRTYALSNQWGGQPTLDAVDSLCKAMPGGEDISYEPAAAAASVEFGDFVIRRLASGTIEVDKDGVSVEPVMPVLRTLAAELNVSLRSSTGTDLNTQNLGVRVMAAIRGM</sequence>
<protein>
    <recommendedName>
        <fullName evidence="3">DUF91 domain-containing protein</fullName>
    </recommendedName>
</protein>
<dbReference type="InterPro" id="IPR011856">
    <property type="entry name" value="tRNA_endonuc-like_dom_sf"/>
</dbReference>
<dbReference type="Gene3D" id="3.40.1350.10">
    <property type="match status" value="1"/>
</dbReference>
<evidence type="ECO:0000313" key="1">
    <source>
        <dbReference type="EMBL" id="QBP09718.1"/>
    </source>
</evidence>
<organism evidence="1 2">
    <name type="scientific">Cupriavidus metallidurans</name>
    <dbReference type="NCBI Taxonomy" id="119219"/>
    <lineage>
        <taxon>Bacteria</taxon>
        <taxon>Pseudomonadati</taxon>
        <taxon>Pseudomonadota</taxon>
        <taxon>Betaproteobacteria</taxon>
        <taxon>Burkholderiales</taxon>
        <taxon>Burkholderiaceae</taxon>
        <taxon>Cupriavidus</taxon>
    </lineage>
</organism>
<evidence type="ECO:0000313" key="2">
    <source>
        <dbReference type="Proteomes" id="UP000253772"/>
    </source>
</evidence>
<dbReference type="OrthoDB" id="570199at2"/>
<proteinExistence type="predicted"/>
<evidence type="ECO:0008006" key="3">
    <source>
        <dbReference type="Google" id="ProtNLM"/>
    </source>
</evidence>
<name>A0A482ILU7_9BURK</name>
<accession>A0A482ILU7</accession>
<dbReference type="GO" id="GO:0003676">
    <property type="term" value="F:nucleic acid binding"/>
    <property type="evidence" value="ECO:0007669"/>
    <property type="project" value="InterPro"/>
</dbReference>
<gene>
    <name evidence="1" type="ORF">DDF84_008070</name>
</gene>